<evidence type="ECO:0000256" key="3">
    <source>
        <dbReference type="ARBA" id="ARBA00022475"/>
    </source>
</evidence>
<dbReference type="EMBL" id="JAHIBW010000015">
    <property type="protein sequence ID" value="KAG7304281.1"/>
    <property type="molecule type" value="Genomic_DNA"/>
</dbReference>
<evidence type="ECO:0000256" key="5">
    <source>
        <dbReference type="ARBA" id="ARBA00022729"/>
    </source>
</evidence>
<keyword evidence="8" id="KW-0325">Glycoprotein</keyword>
<comment type="caution">
    <text evidence="14">The sequence shown here is derived from an EMBL/GenBank/DDBJ whole genome shotgun (WGS) entry which is preliminary data.</text>
</comment>
<dbReference type="PANTHER" id="PTHR10822:SF29">
    <property type="entry name" value="DIVISION ABNORMALLY DELAYED PROTEIN"/>
    <property type="match status" value="1"/>
</dbReference>
<keyword evidence="10 12" id="KW-0449">Lipoprotein</keyword>
<feature type="compositionally biased region" description="Gly residues" evidence="13">
    <location>
        <begin position="205"/>
        <end position="215"/>
    </location>
</feature>
<evidence type="ECO:0000256" key="6">
    <source>
        <dbReference type="ARBA" id="ARBA00022974"/>
    </source>
</evidence>
<evidence type="ECO:0000256" key="13">
    <source>
        <dbReference type="SAM" id="MobiDB-lite"/>
    </source>
</evidence>
<gene>
    <name evidence="14" type="ORF">JYU34_011222</name>
</gene>
<evidence type="ECO:0000256" key="12">
    <source>
        <dbReference type="RuleBase" id="RU003519"/>
    </source>
</evidence>
<evidence type="ECO:0000313" key="15">
    <source>
        <dbReference type="Proteomes" id="UP000823941"/>
    </source>
</evidence>
<organism evidence="14 15">
    <name type="scientific">Plutella xylostella</name>
    <name type="common">Diamondback moth</name>
    <name type="synonym">Plutella maculipennis</name>
    <dbReference type="NCBI Taxonomy" id="51655"/>
    <lineage>
        <taxon>Eukaryota</taxon>
        <taxon>Metazoa</taxon>
        <taxon>Ecdysozoa</taxon>
        <taxon>Arthropoda</taxon>
        <taxon>Hexapoda</taxon>
        <taxon>Insecta</taxon>
        <taxon>Pterygota</taxon>
        <taxon>Neoptera</taxon>
        <taxon>Endopterygota</taxon>
        <taxon>Lepidoptera</taxon>
        <taxon>Glossata</taxon>
        <taxon>Ditrysia</taxon>
        <taxon>Yponomeutoidea</taxon>
        <taxon>Plutellidae</taxon>
        <taxon>Plutella</taxon>
    </lineage>
</organism>
<dbReference type="InterPro" id="IPR001863">
    <property type="entry name" value="Glypican"/>
</dbReference>
<keyword evidence="7 12" id="KW-0472">Membrane</keyword>
<feature type="non-terminal residue" evidence="14">
    <location>
        <position position="1"/>
    </location>
</feature>
<name>A0ABQ7QGE7_PLUXY</name>
<comment type="function">
    <text evidence="12">Cell surface proteoglycan.</text>
</comment>
<evidence type="ECO:0000313" key="14">
    <source>
        <dbReference type="EMBL" id="KAG7304281.1"/>
    </source>
</evidence>
<keyword evidence="15" id="KW-1185">Reference proteome</keyword>
<proteinExistence type="inferred from homology"/>
<evidence type="ECO:0000256" key="1">
    <source>
        <dbReference type="ARBA" id="ARBA00004609"/>
    </source>
</evidence>
<evidence type="ECO:0000256" key="4">
    <source>
        <dbReference type="ARBA" id="ARBA00022622"/>
    </source>
</evidence>
<evidence type="ECO:0000256" key="8">
    <source>
        <dbReference type="ARBA" id="ARBA00023180"/>
    </source>
</evidence>
<keyword evidence="6 12" id="KW-0654">Proteoglycan</keyword>
<evidence type="ECO:0000256" key="11">
    <source>
        <dbReference type="RuleBase" id="RU003518"/>
    </source>
</evidence>
<dbReference type="Proteomes" id="UP000823941">
    <property type="component" value="Chromosome 15"/>
</dbReference>
<keyword evidence="9 12" id="KW-0357">Heparan sulfate</keyword>
<dbReference type="Pfam" id="PF01153">
    <property type="entry name" value="Glypican"/>
    <property type="match status" value="1"/>
</dbReference>
<keyword evidence="5" id="KW-0732">Signal</keyword>
<dbReference type="PANTHER" id="PTHR10822">
    <property type="entry name" value="GLYPICAN"/>
    <property type="match status" value="1"/>
</dbReference>
<comment type="subcellular location">
    <subcellularLocation>
        <location evidence="1 12">Cell membrane</location>
        <topology evidence="1 12">Lipid-anchor</topology>
        <topology evidence="1 12">GPI-anchor</topology>
    </subcellularLocation>
</comment>
<keyword evidence="3" id="KW-1003">Cell membrane</keyword>
<evidence type="ECO:0000256" key="9">
    <source>
        <dbReference type="ARBA" id="ARBA00023207"/>
    </source>
</evidence>
<keyword evidence="4 12" id="KW-0336">GPI-anchor</keyword>
<feature type="region of interest" description="Disordered" evidence="13">
    <location>
        <begin position="189"/>
        <end position="260"/>
    </location>
</feature>
<sequence>CVGSLVSELEAPWAGYVEGVERLARATDADAALRALDTRVSEAVMHALENHAVLVKKVRQECGAPSTTADPHSAPHVTSPPSRRDVLRAPPPDTQLLQFAATLAANKKLFAAAADSLCDEDLADEDNEGCWNGDSVGMYSKALVASSSLSDQRYNPEVAGGAPQDPQVAVLADRLRQARQVLISHTSGSAPVAESFMQGDEAGDGDGAGGEGSGSGRSADDDYDAEGSGDEGSGHGIEGDTRTRNYPIDASEPKVTGSRAAPAPLAAACTLALLAVLSRTLT</sequence>
<accession>A0ABQ7QGE7</accession>
<reference evidence="14 15" key="1">
    <citation type="submission" date="2021-06" db="EMBL/GenBank/DDBJ databases">
        <title>A haploid diamondback moth (Plutella xylostella L.) genome assembly resolves 31 chromosomes and identifies a diamide resistance mutation.</title>
        <authorList>
            <person name="Ward C.M."/>
            <person name="Perry K.D."/>
            <person name="Baker G."/>
            <person name="Powis K."/>
            <person name="Heckel D.G."/>
            <person name="Baxter S.W."/>
        </authorList>
    </citation>
    <scope>NUCLEOTIDE SEQUENCE [LARGE SCALE GENOMIC DNA]</scope>
    <source>
        <strain evidence="14 15">LV</strain>
        <tissue evidence="14">Single pupa</tissue>
    </source>
</reference>
<protein>
    <submittedName>
        <fullName evidence="14">Uncharacterized protein</fullName>
    </submittedName>
</protein>
<evidence type="ECO:0000256" key="10">
    <source>
        <dbReference type="ARBA" id="ARBA00023288"/>
    </source>
</evidence>
<evidence type="ECO:0000256" key="7">
    <source>
        <dbReference type="ARBA" id="ARBA00023136"/>
    </source>
</evidence>
<feature type="region of interest" description="Disordered" evidence="13">
    <location>
        <begin position="63"/>
        <end position="85"/>
    </location>
</feature>
<comment type="similarity">
    <text evidence="2 11">Belongs to the glypican family.</text>
</comment>
<evidence type="ECO:0000256" key="2">
    <source>
        <dbReference type="ARBA" id="ARBA00010260"/>
    </source>
</evidence>